<dbReference type="Gene3D" id="1.10.1660.10">
    <property type="match status" value="1"/>
</dbReference>
<proteinExistence type="predicted"/>
<dbReference type="Proteomes" id="UP000197535">
    <property type="component" value="Unassembled WGS sequence"/>
</dbReference>
<dbReference type="EMBL" id="LSTO01000001">
    <property type="protein sequence ID" value="OWW19664.1"/>
    <property type="molecule type" value="Genomic_DNA"/>
</dbReference>
<reference evidence="1 2" key="1">
    <citation type="submission" date="2016-02" db="EMBL/GenBank/DDBJ databases">
        <authorList>
            <person name="Wen L."/>
            <person name="He K."/>
            <person name="Yang H."/>
        </authorList>
    </citation>
    <scope>NUCLEOTIDE SEQUENCE [LARGE SCALE GENOMIC DNA]</scope>
    <source>
        <strain evidence="1 2">TSA40</strain>
    </source>
</reference>
<dbReference type="Pfam" id="PF13591">
    <property type="entry name" value="MerR_2"/>
    <property type="match status" value="1"/>
</dbReference>
<accession>A0A254TAK9</accession>
<dbReference type="RefSeq" id="WP_088706568.1">
    <property type="nucleotide sequence ID" value="NZ_LSTO01000001.1"/>
</dbReference>
<keyword evidence="2" id="KW-1185">Reference proteome</keyword>
<dbReference type="OrthoDB" id="9799091at2"/>
<name>A0A254TAK9_9BURK</name>
<sequence length="103" mass="11567">MSQQHIAILLDEARLTLDELAASCTVSREWIIEHVHAGVLLADYEPDPAGWMFSGRDVLRARRMSGLERDFDANPELAGLVADLLDELERLRARVRRAGLSLD</sequence>
<evidence type="ECO:0000313" key="1">
    <source>
        <dbReference type="EMBL" id="OWW19664.1"/>
    </source>
</evidence>
<organism evidence="1 2">
    <name type="scientific">Noviherbaspirillum denitrificans</name>
    <dbReference type="NCBI Taxonomy" id="1968433"/>
    <lineage>
        <taxon>Bacteria</taxon>
        <taxon>Pseudomonadati</taxon>
        <taxon>Pseudomonadota</taxon>
        <taxon>Betaproteobacteria</taxon>
        <taxon>Burkholderiales</taxon>
        <taxon>Oxalobacteraceae</taxon>
        <taxon>Noviherbaspirillum</taxon>
    </lineage>
</organism>
<comment type="caution">
    <text evidence="1">The sequence shown here is derived from an EMBL/GenBank/DDBJ whole genome shotgun (WGS) entry which is preliminary data.</text>
</comment>
<gene>
    <name evidence="1" type="ORF">AYR66_09270</name>
</gene>
<evidence type="ECO:0000313" key="2">
    <source>
        <dbReference type="Proteomes" id="UP000197535"/>
    </source>
</evidence>
<protein>
    <submittedName>
        <fullName evidence="1">MerR family transcriptional regulator</fullName>
    </submittedName>
</protein>
<dbReference type="AlphaFoldDB" id="A0A254TAK9"/>